<dbReference type="PANTHER" id="PTHR42801">
    <property type="entry name" value="THIOREDOXIN-DEPENDENT PEROXIDE REDUCTASE"/>
    <property type="match status" value="1"/>
</dbReference>
<dbReference type="Gene3D" id="3.40.30.10">
    <property type="entry name" value="Glutaredoxin"/>
    <property type="match status" value="1"/>
</dbReference>
<dbReference type="AlphaFoldDB" id="A0A0W0FWH1"/>
<dbReference type="GO" id="GO:0008379">
    <property type="term" value="F:thioredoxin peroxidase activity"/>
    <property type="evidence" value="ECO:0007669"/>
    <property type="project" value="TreeGrafter"/>
</dbReference>
<comment type="catalytic activity">
    <reaction evidence="12">
        <text>a hydroperoxide + [thioredoxin]-dithiol = an alcohol + [thioredoxin]-disulfide + H2O</text>
        <dbReference type="Rhea" id="RHEA:62620"/>
        <dbReference type="Rhea" id="RHEA-COMP:10698"/>
        <dbReference type="Rhea" id="RHEA-COMP:10700"/>
        <dbReference type="ChEBI" id="CHEBI:15377"/>
        <dbReference type="ChEBI" id="CHEBI:29950"/>
        <dbReference type="ChEBI" id="CHEBI:30879"/>
        <dbReference type="ChEBI" id="CHEBI:35924"/>
        <dbReference type="ChEBI" id="CHEBI:50058"/>
        <dbReference type="EC" id="1.11.1.24"/>
    </reaction>
</comment>
<sequence length="304" mass="32035">MSSEPAADVVPQVANGEAEVKTAEPTTEAPAETINETANELTNEPTSEASSAPAARRSSRISAQPAKEPAKPKKAAAAGKNAKKRTADEAQEENGEATEQKNGTTKKTKTVIPDIPSINLGDPLPNLTLKNEKDEDVDVSKLATEKGVVIFLVPKADTPGCTTQACGFRDIYAEFTTLGYDVYCLSADTTNAQNKWQTKKNLGYSLLSDPKRVFISALGAADKNKTKRSHFIFEKGTGKLVDIKNPVKPADSPNLALEFIKQHSPNTAGPATEASDAAPAEALAAADGAADKIEAAEPAAMETE</sequence>
<keyword evidence="7" id="KW-1015">Disulfide bond</keyword>
<dbReference type="InterPro" id="IPR036249">
    <property type="entry name" value="Thioredoxin-like_sf"/>
</dbReference>
<comment type="subunit">
    <text evidence="2">Monomer.</text>
</comment>
<feature type="region of interest" description="Disordered" evidence="14">
    <location>
        <begin position="263"/>
        <end position="304"/>
    </location>
</feature>
<feature type="compositionally biased region" description="Low complexity" evidence="14">
    <location>
        <begin position="271"/>
        <end position="288"/>
    </location>
</feature>
<comment type="caution">
    <text evidence="16">The sequence shown here is derived from an EMBL/GenBank/DDBJ whole genome shotgun (WGS) entry which is preliminary data.</text>
</comment>
<dbReference type="GO" id="GO:0005634">
    <property type="term" value="C:nucleus"/>
    <property type="evidence" value="ECO:0007669"/>
    <property type="project" value="UniProtKB-SubCell"/>
</dbReference>
<evidence type="ECO:0000256" key="4">
    <source>
        <dbReference type="ARBA" id="ARBA00022559"/>
    </source>
</evidence>
<dbReference type="Pfam" id="PF00578">
    <property type="entry name" value="AhpC-TSA"/>
    <property type="match status" value="1"/>
</dbReference>
<evidence type="ECO:0000256" key="1">
    <source>
        <dbReference type="ARBA" id="ARBA00004123"/>
    </source>
</evidence>
<evidence type="ECO:0000256" key="13">
    <source>
        <dbReference type="ARBA" id="ARBA00077538"/>
    </source>
</evidence>
<evidence type="ECO:0000256" key="9">
    <source>
        <dbReference type="ARBA" id="ARBA00023284"/>
    </source>
</evidence>
<keyword evidence="6" id="KW-0560">Oxidoreductase</keyword>
<reference evidence="16 17" key="1">
    <citation type="submission" date="2015-12" db="EMBL/GenBank/DDBJ databases">
        <title>Draft genome sequence of Moniliophthora roreri, the causal agent of frosty pod rot of cacao.</title>
        <authorList>
            <person name="Aime M.C."/>
            <person name="Diaz-Valderrama J.R."/>
            <person name="Kijpornyongpan T."/>
            <person name="Phillips-Mora W."/>
        </authorList>
    </citation>
    <scope>NUCLEOTIDE SEQUENCE [LARGE SCALE GENOMIC DNA]</scope>
    <source>
        <strain evidence="16 17">MCA 2952</strain>
    </source>
</reference>
<dbReference type="PANTHER" id="PTHR42801:SF23">
    <property type="entry name" value="PEROXIREDOXIN DOT5"/>
    <property type="match status" value="1"/>
</dbReference>
<evidence type="ECO:0000256" key="10">
    <source>
        <dbReference type="ARBA" id="ARBA00032824"/>
    </source>
</evidence>
<feature type="compositionally biased region" description="Low complexity" evidence="14">
    <location>
        <begin position="23"/>
        <end position="67"/>
    </location>
</feature>
<evidence type="ECO:0000256" key="6">
    <source>
        <dbReference type="ARBA" id="ARBA00023002"/>
    </source>
</evidence>
<comment type="similarity">
    <text evidence="11">Belongs to the peroxiredoxin family. BCP/PrxQ subfamily.</text>
</comment>
<proteinExistence type="inferred from homology"/>
<keyword evidence="8" id="KW-0539">Nucleus</keyword>
<feature type="region of interest" description="Disordered" evidence="14">
    <location>
        <begin position="1"/>
        <end position="117"/>
    </location>
</feature>
<name>A0A0W0FWH1_MONRR</name>
<comment type="subcellular location">
    <subcellularLocation>
        <location evidence="1">Nucleus</location>
    </subcellularLocation>
</comment>
<evidence type="ECO:0000313" key="17">
    <source>
        <dbReference type="Proteomes" id="UP000054988"/>
    </source>
</evidence>
<evidence type="ECO:0000256" key="3">
    <source>
        <dbReference type="ARBA" id="ARBA00013017"/>
    </source>
</evidence>
<dbReference type="InterPro" id="IPR050924">
    <property type="entry name" value="Peroxiredoxin_BCP/PrxQ"/>
</dbReference>
<dbReference type="InterPro" id="IPR000866">
    <property type="entry name" value="AhpC/TSA"/>
</dbReference>
<dbReference type="eggNOG" id="KOG0855">
    <property type="taxonomic scope" value="Eukaryota"/>
</dbReference>
<dbReference type="SUPFAM" id="SSF52833">
    <property type="entry name" value="Thioredoxin-like"/>
    <property type="match status" value="1"/>
</dbReference>
<keyword evidence="9" id="KW-0676">Redox-active center</keyword>
<dbReference type="GO" id="GO:0045454">
    <property type="term" value="P:cell redox homeostasis"/>
    <property type="evidence" value="ECO:0007669"/>
    <property type="project" value="TreeGrafter"/>
</dbReference>
<accession>A0A0W0FWH1</accession>
<evidence type="ECO:0000259" key="15">
    <source>
        <dbReference type="PROSITE" id="PS51352"/>
    </source>
</evidence>
<dbReference type="GO" id="GO:0005737">
    <property type="term" value="C:cytoplasm"/>
    <property type="evidence" value="ECO:0007669"/>
    <property type="project" value="TreeGrafter"/>
</dbReference>
<dbReference type="Proteomes" id="UP000054988">
    <property type="component" value="Unassembled WGS sequence"/>
</dbReference>
<dbReference type="GO" id="GO:0034599">
    <property type="term" value="P:cellular response to oxidative stress"/>
    <property type="evidence" value="ECO:0007669"/>
    <property type="project" value="UniProtKB-ARBA"/>
</dbReference>
<evidence type="ECO:0000256" key="11">
    <source>
        <dbReference type="ARBA" id="ARBA00038489"/>
    </source>
</evidence>
<evidence type="ECO:0000256" key="2">
    <source>
        <dbReference type="ARBA" id="ARBA00011245"/>
    </source>
</evidence>
<evidence type="ECO:0000256" key="12">
    <source>
        <dbReference type="ARBA" id="ARBA00049091"/>
    </source>
</evidence>
<keyword evidence="4" id="KW-0575">Peroxidase</keyword>
<evidence type="ECO:0000313" key="16">
    <source>
        <dbReference type="EMBL" id="KTB40673.1"/>
    </source>
</evidence>
<dbReference type="FunFam" id="3.40.30.10:FF:000157">
    <property type="entry name" value="DOT5p Nuclear thiol peroxidase"/>
    <property type="match status" value="1"/>
</dbReference>
<organism evidence="16 17">
    <name type="scientific">Moniliophthora roreri</name>
    <name type="common">Frosty pod rot fungus</name>
    <name type="synonym">Monilia roreri</name>
    <dbReference type="NCBI Taxonomy" id="221103"/>
    <lineage>
        <taxon>Eukaryota</taxon>
        <taxon>Fungi</taxon>
        <taxon>Dikarya</taxon>
        <taxon>Basidiomycota</taxon>
        <taxon>Agaricomycotina</taxon>
        <taxon>Agaricomycetes</taxon>
        <taxon>Agaricomycetidae</taxon>
        <taxon>Agaricales</taxon>
        <taxon>Marasmiineae</taxon>
        <taxon>Marasmiaceae</taxon>
        <taxon>Moniliophthora</taxon>
    </lineage>
</organism>
<dbReference type="CDD" id="cd03017">
    <property type="entry name" value="PRX_BCP"/>
    <property type="match status" value="1"/>
</dbReference>
<protein>
    <recommendedName>
        <fullName evidence="3">thioredoxin-dependent peroxiredoxin</fullName>
        <ecNumber evidence="3">1.11.1.24</ecNumber>
    </recommendedName>
    <alternativeName>
        <fullName evidence="13">Nuclear thiol peroxidase</fullName>
    </alternativeName>
    <alternativeName>
        <fullName evidence="10">Thioredoxin peroxidase</fullName>
    </alternativeName>
</protein>
<feature type="domain" description="Thioredoxin" evidence="15">
    <location>
        <begin position="118"/>
        <end position="265"/>
    </location>
</feature>
<dbReference type="EMBL" id="LATX01001564">
    <property type="protein sequence ID" value="KTB40673.1"/>
    <property type="molecule type" value="Genomic_DNA"/>
</dbReference>
<dbReference type="EC" id="1.11.1.24" evidence="3"/>
<gene>
    <name evidence="16" type="ORF">WG66_6765</name>
</gene>
<evidence type="ECO:0000256" key="8">
    <source>
        <dbReference type="ARBA" id="ARBA00023242"/>
    </source>
</evidence>
<dbReference type="InterPro" id="IPR013766">
    <property type="entry name" value="Thioredoxin_domain"/>
</dbReference>
<evidence type="ECO:0000256" key="7">
    <source>
        <dbReference type="ARBA" id="ARBA00023157"/>
    </source>
</evidence>
<evidence type="ECO:0000256" key="14">
    <source>
        <dbReference type="SAM" id="MobiDB-lite"/>
    </source>
</evidence>
<evidence type="ECO:0000256" key="5">
    <source>
        <dbReference type="ARBA" id="ARBA00022862"/>
    </source>
</evidence>
<keyword evidence="5" id="KW-0049">Antioxidant</keyword>
<dbReference type="PROSITE" id="PS51352">
    <property type="entry name" value="THIOREDOXIN_2"/>
    <property type="match status" value="1"/>
</dbReference>